<evidence type="ECO:0008006" key="4">
    <source>
        <dbReference type="Google" id="ProtNLM"/>
    </source>
</evidence>
<dbReference type="RefSeq" id="WP_136729907.1">
    <property type="nucleotide sequence ID" value="NZ_SUMC01000104.1"/>
</dbReference>
<proteinExistence type="predicted"/>
<name>A0A4U0RTL9_9ACTN</name>
<evidence type="ECO:0000256" key="1">
    <source>
        <dbReference type="SAM" id="SignalP"/>
    </source>
</evidence>
<dbReference type="OrthoDB" id="4299379at2"/>
<keyword evidence="1" id="KW-0732">Signal</keyword>
<gene>
    <name evidence="2" type="ORF">FCI23_45455</name>
</gene>
<evidence type="ECO:0000313" key="3">
    <source>
        <dbReference type="Proteomes" id="UP000305778"/>
    </source>
</evidence>
<dbReference type="AlphaFoldDB" id="A0A4U0RTL9"/>
<feature type="chain" id="PRO_5020533327" description="Secreted protein" evidence="1">
    <location>
        <begin position="30"/>
        <end position="171"/>
    </location>
</feature>
<dbReference type="Proteomes" id="UP000305778">
    <property type="component" value="Unassembled WGS sequence"/>
</dbReference>
<sequence>MNARKRVALAMTTAVTAAGLALGTPTAQADITPTSLPGAAVATPGHATPSQGTTHPNAAAAWKQLWGPTEITASYLNHHGKKWVSRSFDAHSTRVIGSFRCWNGGDHSKARLRIYNVETRKWIGDSGAQPCDWTYNYIQNVAGYKDGQPLRFVLTSVGKAHTTYVTAYRAG</sequence>
<keyword evidence="3" id="KW-1185">Reference proteome</keyword>
<comment type="caution">
    <text evidence="2">The sequence shown here is derived from an EMBL/GenBank/DDBJ whole genome shotgun (WGS) entry which is preliminary data.</text>
</comment>
<protein>
    <recommendedName>
        <fullName evidence="4">Secreted protein</fullName>
    </recommendedName>
</protein>
<reference evidence="2 3" key="1">
    <citation type="submission" date="2019-04" db="EMBL/GenBank/DDBJ databases">
        <title>Streptomyces oryziradicis sp. nov., a novel actinomycete isolated from rhizosphere soil of rice (Oryza sativa L.).</title>
        <authorList>
            <person name="Li C."/>
        </authorList>
    </citation>
    <scope>NUCLEOTIDE SEQUENCE [LARGE SCALE GENOMIC DNA]</scope>
    <source>
        <strain evidence="2 3">NEAU-C40</strain>
    </source>
</reference>
<organism evidence="2 3">
    <name type="scientific">Actinacidiphila oryziradicis</name>
    <dbReference type="NCBI Taxonomy" id="2571141"/>
    <lineage>
        <taxon>Bacteria</taxon>
        <taxon>Bacillati</taxon>
        <taxon>Actinomycetota</taxon>
        <taxon>Actinomycetes</taxon>
        <taxon>Kitasatosporales</taxon>
        <taxon>Streptomycetaceae</taxon>
        <taxon>Actinacidiphila</taxon>
    </lineage>
</organism>
<evidence type="ECO:0000313" key="2">
    <source>
        <dbReference type="EMBL" id="TJZ99503.1"/>
    </source>
</evidence>
<feature type="signal peptide" evidence="1">
    <location>
        <begin position="1"/>
        <end position="29"/>
    </location>
</feature>
<accession>A0A4U0RTL9</accession>
<dbReference type="EMBL" id="SUMC01000104">
    <property type="protein sequence ID" value="TJZ99503.1"/>
    <property type="molecule type" value="Genomic_DNA"/>
</dbReference>